<protein>
    <submittedName>
        <fullName evidence="1">Uncharacterized protein</fullName>
    </submittedName>
</protein>
<dbReference type="EMBL" id="QRLR01000006">
    <property type="protein sequence ID" value="RHJ22088.1"/>
    <property type="molecule type" value="Genomic_DNA"/>
</dbReference>
<comment type="caution">
    <text evidence="1">The sequence shown here is derived from an EMBL/GenBank/DDBJ whole genome shotgun (WGS) entry which is preliminary data.</text>
</comment>
<proteinExistence type="predicted"/>
<dbReference type="AlphaFoldDB" id="A0A415C2X7"/>
<dbReference type="RefSeq" id="WP_117658470.1">
    <property type="nucleotide sequence ID" value="NZ_QRLK01000009.1"/>
</dbReference>
<reference evidence="1 2" key="1">
    <citation type="submission" date="2018-08" db="EMBL/GenBank/DDBJ databases">
        <title>A genome reference for cultivated species of the human gut microbiota.</title>
        <authorList>
            <person name="Zou Y."/>
            <person name="Xue W."/>
            <person name="Luo G."/>
        </authorList>
    </citation>
    <scope>NUCLEOTIDE SEQUENCE [LARGE SCALE GENOMIC DNA]</scope>
    <source>
        <strain evidence="1 2">AM12-10</strain>
    </source>
</reference>
<sequence>MLIGLDRNGIVRRWFVDAKNYKGGADTRYVNTEPGVIARVSVGQHAFIAGVNGHPDLRVSRNMAHQRAMWSDSLPGMQDEWVVCMTGGQHGTPDVTGLLWPGGIRVVTVEQLLDEIRSYRLAYPANIPVQHLERLKRMLKPSGKR</sequence>
<accession>A0A415C2X7</accession>
<organism evidence="1 2">
    <name type="scientific">Bifidobacterium bifidum</name>
    <dbReference type="NCBI Taxonomy" id="1681"/>
    <lineage>
        <taxon>Bacteria</taxon>
        <taxon>Bacillati</taxon>
        <taxon>Actinomycetota</taxon>
        <taxon>Actinomycetes</taxon>
        <taxon>Bifidobacteriales</taxon>
        <taxon>Bifidobacteriaceae</taxon>
        <taxon>Bifidobacterium</taxon>
    </lineage>
</organism>
<gene>
    <name evidence="1" type="ORF">DW137_09715</name>
</gene>
<name>A0A415C2X7_BIFBI</name>
<evidence type="ECO:0000313" key="2">
    <source>
        <dbReference type="Proteomes" id="UP000283727"/>
    </source>
</evidence>
<evidence type="ECO:0000313" key="1">
    <source>
        <dbReference type="EMBL" id="RHJ22088.1"/>
    </source>
</evidence>
<dbReference type="Proteomes" id="UP000283727">
    <property type="component" value="Unassembled WGS sequence"/>
</dbReference>